<keyword evidence="2" id="KW-1185">Reference proteome</keyword>
<proteinExistence type="predicted"/>
<comment type="caution">
    <text evidence="1">The sequence shown here is derived from an EMBL/GenBank/DDBJ whole genome shotgun (WGS) entry which is preliminary data.</text>
</comment>
<name>A0AAD5UEV2_9FUNG</name>
<reference evidence="1" key="1">
    <citation type="submission" date="2020-05" db="EMBL/GenBank/DDBJ databases">
        <title>Phylogenomic resolution of chytrid fungi.</title>
        <authorList>
            <person name="Stajich J.E."/>
            <person name="Amses K."/>
            <person name="Simmons R."/>
            <person name="Seto K."/>
            <person name="Myers J."/>
            <person name="Bonds A."/>
            <person name="Quandt C.A."/>
            <person name="Barry K."/>
            <person name="Liu P."/>
            <person name="Grigoriev I."/>
            <person name="Longcore J.E."/>
            <person name="James T.Y."/>
        </authorList>
    </citation>
    <scope>NUCLEOTIDE SEQUENCE</scope>
    <source>
        <strain evidence="1">PLAUS21</strain>
    </source>
</reference>
<evidence type="ECO:0000313" key="1">
    <source>
        <dbReference type="EMBL" id="KAJ3253180.1"/>
    </source>
</evidence>
<protein>
    <submittedName>
        <fullName evidence="1">Uncharacterized protein</fullName>
    </submittedName>
</protein>
<dbReference type="Proteomes" id="UP001210925">
    <property type="component" value="Unassembled WGS sequence"/>
</dbReference>
<dbReference type="AlphaFoldDB" id="A0AAD5UEV2"/>
<gene>
    <name evidence="1" type="ORF">HK103_000821</name>
</gene>
<accession>A0AAD5UEV2</accession>
<organism evidence="1 2">
    <name type="scientific">Boothiomyces macroporosus</name>
    <dbReference type="NCBI Taxonomy" id="261099"/>
    <lineage>
        <taxon>Eukaryota</taxon>
        <taxon>Fungi</taxon>
        <taxon>Fungi incertae sedis</taxon>
        <taxon>Chytridiomycota</taxon>
        <taxon>Chytridiomycota incertae sedis</taxon>
        <taxon>Chytridiomycetes</taxon>
        <taxon>Rhizophydiales</taxon>
        <taxon>Terramycetaceae</taxon>
        <taxon>Boothiomyces</taxon>
    </lineage>
</organism>
<dbReference type="EMBL" id="JADGKB010000117">
    <property type="protein sequence ID" value="KAJ3253180.1"/>
    <property type="molecule type" value="Genomic_DNA"/>
</dbReference>
<evidence type="ECO:0000313" key="2">
    <source>
        <dbReference type="Proteomes" id="UP001210925"/>
    </source>
</evidence>
<sequence length="350" mass="40752">MPLRAKKLKLTNQHKPIRNLTRIHVSDSEPSEESDWEDYIPTSMRIAPFAEDMPMEELPFKLKKEYPFDPRCKRNLGEKQPYPDINPAGHLPSPPEHLQYAKDRHAMLVGACTYLNDAFTLSLDELREGTYKIGAGNTCRYKIHKKEFRGAPSCPDLLATVVVSSDYDIQVIFNLPVELEDGTIVETYPHIPNTAVRFNAIGTPIIMLFNEHNQFKVHDFSRNSYTRHVMADPLNLIYKYDPRYKAIDTRFEKDKKNVIQFRLLRNEFTIPLGYDLTPENPKIKIYYTCESSMQQFVADYRYVECHLIDGEIVVDFNYSECAKWTGLRRDNSSINYLKISIKAGPHHKYY</sequence>